<keyword evidence="5" id="KW-1003">Cell membrane</keyword>
<dbReference type="RefSeq" id="WP_269127432.1">
    <property type="nucleotide sequence ID" value="NZ_JAPUBN010000020.1"/>
</dbReference>
<keyword evidence="11" id="KW-0175">Coiled coil</keyword>
<evidence type="ECO:0000256" key="11">
    <source>
        <dbReference type="SAM" id="Coils"/>
    </source>
</evidence>
<keyword evidence="12" id="KW-0966">Cell projection</keyword>
<keyword evidence="12" id="KW-0282">Flagellum</keyword>
<dbReference type="InterPro" id="IPR052570">
    <property type="entry name" value="FliJ"/>
</dbReference>
<dbReference type="NCBIfam" id="TIGR02473">
    <property type="entry name" value="flagell_FliJ"/>
    <property type="match status" value="1"/>
</dbReference>
<evidence type="ECO:0000256" key="5">
    <source>
        <dbReference type="ARBA" id="ARBA00022475"/>
    </source>
</evidence>
<dbReference type="InterPro" id="IPR053716">
    <property type="entry name" value="Flag_assembly_chemotaxis_eff"/>
</dbReference>
<keyword evidence="4" id="KW-0813">Transport</keyword>
<evidence type="ECO:0000256" key="3">
    <source>
        <dbReference type="ARBA" id="ARBA00020392"/>
    </source>
</evidence>
<name>A0ABT4JY26_9GAMM</name>
<keyword evidence="12" id="KW-0969">Cilium</keyword>
<dbReference type="Gene3D" id="1.10.287.1700">
    <property type="match status" value="1"/>
</dbReference>
<evidence type="ECO:0000256" key="8">
    <source>
        <dbReference type="ARBA" id="ARBA00022927"/>
    </source>
</evidence>
<dbReference type="Proteomes" id="UP001149719">
    <property type="component" value="Unassembled WGS sequence"/>
</dbReference>
<comment type="subcellular location">
    <subcellularLocation>
        <location evidence="1">Cell membrane</location>
        <topology evidence="1">Peripheral membrane protein</topology>
        <orientation evidence="1">Cytoplasmic side</orientation>
    </subcellularLocation>
</comment>
<keyword evidence="6" id="KW-0145">Chemotaxis</keyword>
<keyword evidence="13" id="KW-1185">Reference proteome</keyword>
<keyword evidence="9" id="KW-0472">Membrane</keyword>
<evidence type="ECO:0000313" key="12">
    <source>
        <dbReference type="EMBL" id="MCZ2723292.1"/>
    </source>
</evidence>
<proteinExistence type="inferred from homology"/>
<sequence>MQQAQVESEKEKLTQLEEYAEQYRSEKNLIGLNAFLSTNYQHFVDRLGQAIVQQKQQIARVEQQSNFVRHQWIKARGKTESMDWLKKKHLTSEELVESKKEQAQSDEFAMQRFLILKNT</sequence>
<evidence type="ECO:0000256" key="10">
    <source>
        <dbReference type="ARBA" id="ARBA00023225"/>
    </source>
</evidence>
<feature type="coiled-coil region" evidence="11">
    <location>
        <begin position="6"/>
        <end position="64"/>
    </location>
</feature>
<keyword evidence="7" id="KW-1005">Bacterial flagellum biogenesis</keyword>
<evidence type="ECO:0000256" key="4">
    <source>
        <dbReference type="ARBA" id="ARBA00022448"/>
    </source>
</evidence>
<keyword evidence="10" id="KW-1006">Bacterial flagellum protein export</keyword>
<evidence type="ECO:0000256" key="1">
    <source>
        <dbReference type="ARBA" id="ARBA00004413"/>
    </source>
</evidence>
<dbReference type="PANTHER" id="PTHR38786:SF1">
    <property type="entry name" value="FLAGELLAR FLIJ PROTEIN"/>
    <property type="match status" value="1"/>
</dbReference>
<protein>
    <recommendedName>
        <fullName evidence="3">Flagellar FliJ protein</fullName>
    </recommendedName>
</protein>
<reference evidence="12" key="1">
    <citation type="submission" date="2022-12" db="EMBL/GenBank/DDBJ databases">
        <title>Marinomonas 15G1-11 sp. nov, isolated from marine algae.</title>
        <authorList>
            <person name="Butt M."/>
            <person name="Choi D.G."/>
            <person name="Kim J.M."/>
            <person name="Lee J.K."/>
            <person name="Baek J.H."/>
            <person name="Jeon C.O."/>
        </authorList>
    </citation>
    <scope>NUCLEOTIDE SEQUENCE</scope>
    <source>
        <strain evidence="12">15G1-11</strain>
    </source>
</reference>
<dbReference type="PANTHER" id="PTHR38786">
    <property type="entry name" value="FLAGELLAR FLIJ PROTEIN"/>
    <property type="match status" value="1"/>
</dbReference>
<comment type="caution">
    <text evidence="12">The sequence shown here is derived from an EMBL/GenBank/DDBJ whole genome shotgun (WGS) entry which is preliminary data.</text>
</comment>
<accession>A0ABT4JY26</accession>
<evidence type="ECO:0000313" key="13">
    <source>
        <dbReference type="Proteomes" id="UP001149719"/>
    </source>
</evidence>
<organism evidence="12 13">
    <name type="scientific">Marinomonas phaeophyticola</name>
    <dbReference type="NCBI Taxonomy" id="3004091"/>
    <lineage>
        <taxon>Bacteria</taxon>
        <taxon>Pseudomonadati</taxon>
        <taxon>Pseudomonadota</taxon>
        <taxon>Gammaproteobacteria</taxon>
        <taxon>Oceanospirillales</taxon>
        <taxon>Oceanospirillaceae</taxon>
        <taxon>Marinomonas</taxon>
    </lineage>
</organism>
<comment type="similarity">
    <text evidence="2">Belongs to the FliJ family.</text>
</comment>
<keyword evidence="8" id="KW-0653">Protein transport</keyword>
<dbReference type="InterPro" id="IPR012823">
    <property type="entry name" value="Flagell_FliJ"/>
</dbReference>
<evidence type="ECO:0000256" key="7">
    <source>
        <dbReference type="ARBA" id="ARBA00022795"/>
    </source>
</evidence>
<evidence type="ECO:0000256" key="9">
    <source>
        <dbReference type="ARBA" id="ARBA00023136"/>
    </source>
</evidence>
<dbReference type="EMBL" id="JAPUBN010000020">
    <property type="protein sequence ID" value="MCZ2723292.1"/>
    <property type="molecule type" value="Genomic_DNA"/>
</dbReference>
<gene>
    <name evidence="12" type="primary">fliJ</name>
    <name evidence="12" type="ORF">O1D97_17195</name>
</gene>
<dbReference type="Pfam" id="PF02050">
    <property type="entry name" value="FliJ"/>
    <property type="match status" value="1"/>
</dbReference>
<evidence type="ECO:0000256" key="6">
    <source>
        <dbReference type="ARBA" id="ARBA00022500"/>
    </source>
</evidence>
<evidence type="ECO:0000256" key="2">
    <source>
        <dbReference type="ARBA" id="ARBA00010004"/>
    </source>
</evidence>